<feature type="domain" description="EGF-like" evidence="7">
    <location>
        <begin position="410"/>
        <end position="442"/>
    </location>
</feature>
<proteinExistence type="predicted"/>
<feature type="disulfide bond" evidence="6">
    <location>
        <begin position="363"/>
        <end position="373"/>
    </location>
</feature>
<evidence type="ECO:0000313" key="8">
    <source>
        <dbReference type="Ensembl" id="ENSVKKP00000027990.1"/>
    </source>
</evidence>
<dbReference type="Ensembl" id="ENSVKKT00000028663.1">
    <property type="protein sequence ID" value="ENSVKKP00000027990.1"/>
    <property type="gene ID" value="ENSVKKG00000018145.1"/>
</dbReference>
<dbReference type="Pfam" id="PF25024">
    <property type="entry name" value="EGF_TEN"/>
    <property type="match status" value="1"/>
</dbReference>
<dbReference type="PANTHER" id="PTHR14949:SF53">
    <property type="entry name" value="VON WILLEBRAND FACTOR D AND EGF DOMAIN-CONTAINING PROTEIN"/>
    <property type="match status" value="1"/>
</dbReference>
<dbReference type="GO" id="GO:0005576">
    <property type="term" value="C:extracellular region"/>
    <property type="evidence" value="ECO:0007669"/>
    <property type="project" value="TreeGrafter"/>
</dbReference>
<dbReference type="FunFam" id="2.10.25.10:FF:000490">
    <property type="entry name" value="von Willebrand factor D and EGF domain-containing protein"/>
    <property type="match status" value="1"/>
</dbReference>
<dbReference type="SMART" id="SM00179">
    <property type="entry name" value="EGF_CA"/>
    <property type="match status" value="2"/>
</dbReference>
<evidence type="ECO:0000256" key="2">
    <source>
        <dbReference type="ARBA" id="ARBA00022729"/>
    </source>
</evidence>
<dbReference type="Gene3D" id="2.60.40.10">
    <property type="entry name" value="Immunoglobulins"/>
    <property type="match status" value="1"/>
</dbReference>
<dbReference type="InterPro" id="IPR018097">
    <property type="entry name" value="EGF_Ca-bd_CS"/>
</dbReference>
<organism evidence="8 9">
    <name type="scientific">Varanus komodoensis</name>
    <name type="common">Komodo dragon</name>
    <dbReference type="NCBI Taxonomy" id="61221"/>
    <lineage>
        <taxon>Eukaryota</taxon>
        <taxon>Metazoa</taxon>
        <taxon>Chordata</taxon>
        <taxon>Craniata</taxon>
        <taxon>Vertebrata</taxon>
        <taxon>Euteleostomi</taxon>
        <taxon>Lepidosauria</taxon>
        <taxon>Squamata</taxon>
        <taxon>Bifurcata</taxon>
        <taxon>Unidentata</taxon>
        <taxon>Episquamata</taxon>
        <taxon>Toxicofera</taxon>
        <taxon>Anguimorpha</taxon>
        <taxon>Paleoanguimorpha</taxon>
        <taxon>Varanoidea</taxon>
        <taxon>Varanidae</taxon>
        <taxon>Varanus</taxon>
    </lineage>
</organism>
<keyword evidence="1 6" id="KW-0245">EGF-like domain</keyword>
<dbReference type="InterPro" id="IPR050969">
    <property type="entry name" value="Dev_Signal_Modulators"/>
</dbReference>
<feature type="disulfide bond" evidence="6">
    <location>
        <begin position="496"/>
        <end position="505"/>
    </location>
</feature>
<dbReference type="GO" id="GO:0005102">
    <property type="term" value="F:signaling receptor binding"/>
    <property type="evidence" value="ECO:0007669"/>
    <property type="project" value="TreeGrafter"/>
</dbReference>
<dbReference type="InterPro" id="IPR000742">
    <property type="entry name" value="EGF"/>
</dbReference>
<dbReference type="GO" id="GO:0005509">
    <property type="term" value="F:calcium ion binding"/>
    <property type="evidence" value="ECO:0007669"/>
    <property type="project" value="InterPro"/>
</dbReference>
<dbReference type="Gene3D" id="2.10.25.10">
    <property type="entry name" value="Laminin"/>
    <property type="match status" value="6"/>
</dbReference>
<feature type="disulfide bond" evidence="6">
    <location>
        <begin position="432"/>
        <end position="441"/>
    </location>
</feature>
<keyword evidence="3" id="KW-0677">Repeat</keyword>
<dbReference type="AlphaFoldDB" id="A0A8D2LVL8"/>
<evidence type="ECO:0000256" key="6">
    <source>
        <dbReference type="PROSITE-ProRule" id="PRU00076"/>
    </source>
</evidence>
<dbReference type="InterPro" id="IPR001881">
    <property type="entry name" value="EGF-like_Ca-bd_dom"/>
</dbReference>
<reference evidence="8" key="1">
    <citation type="submission" date="2025-08" db="UniProtKB">
        <authorList>
            <consortium name="Ensembl"/>
        </authorList>
    </citation>
    <scope>IDENTIFICATION</scope>
</reference>
<dbReference type="PROSITE" id="PS00022">
    <property type="entry name" value="EGF_1"/>
    <property type="match status" value="3"/>
</dbReference>
<dbReference type="PROSITE" id="PS01187">
    <property type="entry name" value="EGF_CA"/>
    <property type="match status" value="1"/>
</dbReference>
<feature type="domain" description="EGF-like" evidence="7">
    <location>
        <begin position="507"/>
        <end position="538"/>
    </location>
</feature>
<dbReference type="PANTHER" id="PTHR14949">
    <property type="entry name" value="EGF-LIKE-DOMAIN, MULTIPLE 7, 8"/>
    <property type="match status" value="1"/>
</dbReference>
<evidence type="ECO:0000256" key="4">
    <source>
        <dbReference type="ARBA" id="ARBA00023054"/>
    </source>
</evidence>
<feature type="domain" description="EGF-like" evidence="7">
    <location>
        <begin position="570"/>
        <end position="602"/>
    </location>
</feature>
<dbReference type="Pfam" id="PF12661">
    <property type="entry name" value="hEGF"/>
    <property type="match status" value="2"/>
</dbReference>
<dbReference type="PROSITE" id="PS01186">
    <property type="entry name" value="EGF_2"/>
    <property type="match status" value="3"/>
</dbReference>
<evidence type="ECO:0000256" key="5">
    <source>
        <dbReference type="ARBA" id="ARBA00023157"/>
    </source>
</evidence>
<dbReference type="PROSITE" id="PS50026">
    <property type="entry name" value="EGF_3"/>
    <property type="match status" value="6"/>
</dbReference>
<feature type="disulfide bond" evidence="6">
    <location>
        <begin position="414"/>
        <end position="424"/>
    </location>
</feature>
<evidence type="ECO:0000256" key="3">
    <source>
        <dbReference type="ARBA" id="ARBA00022737"/>
    </source>
</evidence>
<name>A0A8D2LVL8_VARKO</name>
<sequence length="627" mass="67875">MESSPYVRVRGVHQGRARSVVVKLWHARCSGHAEPSLLAYMPCHPSITPAAEHRITAHMGAMRFQVPEITELDNGGLCDVRQYDCTTVRAFGHGFMDSPSLRCEINKFQYSDNKWVLGESVFFPAAFHNTRTVSCQLPTEGQQSHPMNLLNNQPTARWQIKISNDGFTYSNPKAVTLFDGVCQIFLMNDVVSVKEKTCNIDGICYGEGDINPASSCLLCRPEISELTWSVAESNQPPVFQNMQARLQTFHGETFVYHFTATDPEGSAVAFSLSSGPPGGRLSPAGLLIWKAVSENAQKFAFSVTDECGAETKAVIEVSVKTCDCLNGGTCVTNTNFPPGSGKYLCVCLPGFEGDLCQVNTDDCAFSPCGPGRCFDGINSFHCECTSGLQGELSLTLNLHSNNSITCMISRFTICRHRCGKNMECVAPNTCRCKSGYSGRSCQAALCRPDCKNHGRCIKPNICACLPGFSGFICDEAHCNPPCQHGGTCLTRNLCTCPYGFVGPRCETMVCNRHCENGGECLTPDVCQCRTGWYGPTCSTAVCDPVCLNGGSCIKPNICLCPNGFFGASCQNAVCNPSCKNGGLCRRNNVCACPEGYIGRRCEKSKTASKPLQNATCGNAAHLLTCMV</sequence>
<dbReference type="InterPro" id="IPR013783">
    <property type="entry name" value="Ig-like_fold"/>
</dbReference>
<feature type="disulfide bond" evidence="6">
    <location>
        <begin position="478"/>
        <end position="488"/>
    </location>
</feature>
<protein>
    <recommendedName>
        <fullName evidence="7">EGF-like domain-containing protein</fullName>
    </recommendedName>
</protein>
<feature type="domain" description="EGF-like" evidence="7">
    <location>
        <begin position="318"/>
        <end position="357"/>
    </location>
</feature>
<reference evidence="8" key="2">
    <citation type="submission" date="2025-09" db="UniProtKB">
        <authorList>
            <consortium name="Ensembl"/>
        </authorList>
    </citation>
    <scope>IDENTIFICATION</scope>
</reference>
<feature type="domain" description="EGF-like" evidence="7">
    <location>
        <begin position="474"/>
        <end position="506"/>
    </location>
</feature>
<accession>A0A8D2LVL8</accession>
<keyword evidence="9" id="KW-1185">Reference proteome</keyword>
<dbReference type="Proteomes" id="UP000694545">
    <property type="component" value="Unplaced"/>
</dbReference>
<feature type="disulfide bond" evidence="6">
    <location>
        <begin position="510"/>
        <end position="520"/>
    </location>
</feature>
<evidence type="ECO:0000259" key="7">
    <source>
        <dbReference type="PROSITE" id="PS50026"/>
    </source>
</evidence>
<keyword evidence="5 6" id="KW-1015">Disulfide bond</keyword>
<feature type="disulfide bond" evidence="6">
    <location>
        <begin position="574"/>
        <end position="584"/>
    </location>
</feature>
<dbReference type="OMA" id="IRRNSHY"/>
<dbReference type="FunFam" id="2.10.25.10:FF:000595">
    <property type="entry name" value="von Willebrand factor D and EGF domain-containing protein"/>
    <property type="match status" value="1"/>
</dbReference>
<feature type="disulfide bond" evidence="6">
    <location>
        <begin position="592"/>
        <end position="601"/>
    </location>
</feature>
<evidence type="ECO:0000313" key="9">
    <source>
        <dbReference type="Proteomes" id="UP000694545"/>
    </source>
</evidence>
<dbReference type="SMART" id="SM00181">
    <property type="entry name" value="EGF"/>
    <property type="match status" value="8"/>
</dbReference>
<comment type="caution">
    <text evidence="6">Lacks conserved residue(s) required for the propagation of feature annotation.</text>
</comment>
<keyword evidence="4" id="KW-0175">Coiled coil</keyword>
<feature type="domain" description="EGF-like" evidence="7">
    <location>
        <begin position="359"/>
        <end position="394"/>
    </location>
</feature>
<feature type="disulfide bond" evidence="6">
    <location>
        <begin position="347"/>
        <end position="356"/>
    </location>
</feature>
<dbReference type="FunFam" id="2.10.25.10:FF:000499">
    <property type="entry name" value="Predicted protein"/>
    <property type="match status" value="1"/>
</dbReference>
<dbReference type="InterPro" id="IPR013032">
    <property type="entry name" value="EGF-like_CS"/>
</dbReference>
<feature type="disulfide bond" evidence="6">
    <location>
        <begin position="528"/>
        <end position="537"/>
    </location>
</feature>
<dbReference type="InterPro" id="IPR000152">
    <property type="entry name" value="EGF-type_Asp/Asn_hydroxyl_site"/>
</dbReference>
<dbReference type="PROSITE" id="PS00010">
    <property type="entry name" value="ASX_HYDROXYL"/>
    <property type="match status" value="1"/>
</dbReference>
<keyword evidence="2" id="KW-0732">Signal</keyword>
<dbReference type="SUPFAM" id="SSF57196">
    <property type="entry name" value="EGF/Laminin"/>
    <property type="match status" value="2"/>
</dbReference>
<dbReference type="GO" id="GO:0009986">
    <property type="term" value="C:cell surface"/>
    <property type="evidence" value="ECO:0007669"/>
    <property type="project" value="TreeGrafter"/>
</dbReference>
<evidence type="ECO:0000256" key="1">
    <source>
        <dbReference type="ARBA" id="ARBA00022536"/>
    </source>
</evidence>